<reference evidence="2 3" key="1">
    <citation type="submission" date="2020-08" db="EMBL/GenBank/DDBJ databases">
        <title>Genomic Encyclopedia of Type Strains, Phase IV (KMG-V): Genome sequencing to study the core and pangenomes of soil and plant-associated prokaryotes.</title>
        <authorList>
            <person name="Whitman W."/>
        </authorList>
    </citation>
    <scope>NUCLEOTIDE SEQUENCE [LARGE SCALE GENOMIC DNA]</scope>
    <source>
        <strain evidence="2 3">S3M1</strain>
    </source>
</reference>
<evidence type="ECO:0000313" key="2">
    <source>
        <dbReference type="EMBL" id="MBB5634567.1"/>
    </source>
</evidence>
<dbReference type="InterPro" id="IPR010982">
    <property type="entry name" value="Lambda_DNA-bd_dom_sf"/>
</dbReference>
<dbReference type="Proteomes" id="UP000537204">
    <property type="component" value="Unassembled WGS sequence"/>
</dbReference>
<dbReference type="CDD" id="cd00093">
    <property type="entry name" value="HTH_XRE"/>
    <property type="match status" value="1"/>
</dbReference>
<feature type="domain" description="HTH cro/C1-type" evidence="1">
    <location>
        <begin position="22"/>
        <end position="76"/>
    </location>
</feature>
<dbReference type="Pfam" id="PF01381">
    <property type="entry name" value="HTH_3"/>
    <property type="match status" value="1"/>
</dbReference>
<proteinExistence type="predicted"/>
<evidence type="ECO:0000259" key="1">
    <source>
        <dbReference type="PROSITE" id="PS50943"/>
    </source>
</evidence>
<evidence type="ECO:0000313" key="3">
    <source>
        <dbReference type="Proteomes" id="UP000537204"/>
    </source>
</evidence>
<dbReference type="AlphaFoldDB" id="A0A7W9DWZ2"/>
<dbReference type="InterPro" id="IPR001387">
    <property type="entry name" value="Cro/C1-type_HTH"/>
</dbReference>
<name>A0A7W9DWZ2_9SPHI</name>
<gene>
    <name evidence="2" type="ORF">HDE68_000452</name>
</gene>
<dbReference type="SMART" id="SM00530">
    <property type="entry name" value="HTH_XRE"/>
    <property type="match status" value="1"/>
</dbReference>
<accession>A0A7W9DWZ2</accession>
<dbReference type="GO" id="GO:0003677">
    <property type="term" value="F:DNA binding"/>
    <property type="evidence" value="ECO:0007669"/>
    <property type="project" value="InterPro"/>
</dbReference>
<dbReference type="PROSITE" id="PS50943">
    <property type="entry name" value="HTH_CROC1"/>
    <property type="match status" value="1"/>
</dbReference>
<dbReference type="SUPFAM" id="SSF47413">
    <property type="entry name" value="lambda repressor-like DNA-binding domains"/>
    <property type="match status" value="1"/>
</dbReference>
<dbReference type="RefSeq" id="WP_183878477.1">
    <property type="nucleotide sequence ID" value="NZ_JACHCD010000002.1"/>
</dbReference>
<organism evidence="2 3">
    <name type="scientific">Pedobacter cryoconitis</name>
    <dbReference type="NCBI Taxonomy" id="188932"/>
    <lineage>
        <taxon>Bacteria</taxon>
        <taxon>Pseudomonadati</taxon>
        <taxon>Bacteroidota</taxon>
        <taxon>Sphingobacteriia</taxon>
        <taxon>Sphingobacteriales</taxon>
        <taxon>Sphingobacteriaceae</taxon>
        <taxon>Pedobacter</taxon>
    </lineage>
</organism>
<protein>
    <submittedName>
        <fullName evidence="2">Transcriptional regulator with XRE-family HTH domain</fullName>
    </submittedName>
</protein>
<comment type="caution">
    <text evidence="2">The sequence shown here is derived from an EMBL/GenBank/DDBJ whole genome shotgun (WGS) entry which is preliminary data.</text>
</comment>
<dbReference type="EMBL" id="JACHCE010000001">
    <property type="protein sequence ID" value="MBB5634567.1"/>
    <property type="molecule type" value="Genomic_DNA"/>
</dbReference>
<sequence length="80" mass="9187">MGQTINRFRRNDELIKIVGNNIRRYRKLKGLTIAELSFFTQISEKQIGDYENGKVDTNITMLSILAKHLDKTVAALFEGE</sequence>
<dbReference type="Gene3D" id="1.10.260.40">
    <property type="entry name" value="lambda repressor-like DNA-binding domains"/>
    <property type="match status" value="1"/>
</dbReference>